<gene>
    <name evidence="1" type="ORF">B0H94_11842</name>
</gene>
<proteinExistence type="predicted"/>
<dbReference type="Proteomes" id="UP000242310">
    <property type="component" value="Unassembled WGS sequence"/>
</dbReference>
<organism evidence="1 2">
    <name type="scientific">Salsuginibacillus halophilus</name>
    <dbReference type="NCBI Taxonomy" id="517424"/>
    <lineage>
        <taxon>Bacteria</taxon>
        <taxon>Bacillati</taxon>
        <taxon>Bacillota</taxon>
        <taxon>Bacilli</taxon>
        <taxon>Bacillales</taxon>
        <taxon>Bacillaceae</taxon>
        <taxon>Salsuginibacillus</taxon>
    </lineage>
</organism>
<evidence type="ECO:0000313" key="2">
    <source>
        <dbReference type="Proteomes" id="UP000242310"/>
    </source>
</evidence>
<dbReference type="RefSeq" id="WP_181315427.1">
    <property type="nucleotide sequence ID" value="NZ_PYAV01000018.1"/>
</dbReference>
<dbReference type="EMBL" id="PYAV01000018">
    <property type="protein sequence ID" value="PSL41729.1"/>
    <property type="molecule type" value="Genomic_DNA"/>
</dbReference>
<dbReference type="AlphaFoldDB" id="A0A2P8H6A2"/>
<name>A0A2P8H6A2_9BACI</name>
<comment type="caution">
    <text evidence="1">The sequence shown here is derived from an EMBL/GenBank/DDBJ whole genome shotgun (WGS) entry which is preliminary data.</text>
</comment>
<keyword evidence="2" id="KW-1185">Reference proteome</keyword>
<accession>A0A2P8H6A2</accession>
<evidence type="ECO:0000313" key="1">
    <source>
        <dbReference type="EMBL" id="PSL41729.1"/>
    </source>
</evidence>
<sequence>MEQEIRENGKLIGKVFSAGNKVFWKDLRHGTEGFEHSFSTAMKQIKRKAVL</sequence>
<protein>
    <submittedName>
        <fullName evidence="1">Uncharacterized protein</fullName>
    </submittedName>
</protein>
<reference evidence="1 2" key="1">
    <citation type="submission" date="2018-03" db="EMBL/GenBank/DDBJ databases">
        <title>Genomic Encyclopedia of Type Strains, Phase III (KMG-III): the genomes of soil and plant-associated and newly described type strains.</title>
        <authorList>
            <person name="Whitman W."/>
        </authorList>
    </citation>
    <scope>NUCLEOTIDE SEQUENCE [LARGE SCALE GENOMIC DNA]</scope>
    <source>
        <strain evidence="1 2">CGMCC 1.07653</strain>
    </source>
</reference>